<dbReference type="Proteomes" id="UP000094669">
    <property type="component" value="Unassembled WGS sequence"/>
</dbReference>
<accession>A0ABX4YF23</accession>
<comment type="caution">
    <text evidence="1">The sequence shown here is derived from an EMBL/GenBank/DDBJ whole genome shotgun (WGS) entry which is preliminary data.</text>
</comment>
<keyword evidence="2" id="KW-1185">Reference proteome</keyword>
<protein>
    <submittedName>
        <fullName evidence="1">Uncharacterized protein</fullName>
    </submittedName>
</protein>
<evidence type="ECO:0000313" key="2">
    <source>
        <dbReference type="Proteomes" id="UP000094669"/>
    </source>
</evidence>
<proteinExistence type="predicted"/>
<name>A0ABX4YF23_9LEPT</name>
<reference evidence="1" key="1">
    <citation type="submission" date="2018-01" db="EMBL/GenBank/DDBJ databases">
        <title>Genomic characterization of Leptospira inadai serogroup Lyme isolated from captured rat in Brazil and comparative analysis with human reference strain.</title>
        <authorList>
            <person name="Moreno L.Z."/>
            <person name="Loureiro A.P."/>
            <person name="Miraglia F."/>
            <person name="Kremer F.S."/>
            <person name="Eslabao M.R."/>
            <person name="Dellagostin O.A."/>
            <person name="Lilenbaum W."/>
            <person name="Moreno A.M."/>
        </authorList>
    </citation>
    <scope>NUCLEOTIDE SEQUENCE [LARGE SCALE GENOMIC DNA]</scope>
    <source>
        <strain evidence="1">M34/99</strain>
    </source>
</reference>
<gene>
    <name evidence="1" type="ORF">BES34_016385</name>
</gene>
<dbReference type="EMBL" id="MCRM02000021">
    <property type="protein sequence ID" value="PNV73633.1"/>
    <property type="molecule type" value="Genomic_DNA"/>
</dbReference>
<organism evidence="1 2">
    <name type="scientific">Leptospira inadai serovar Lyme</name>
    <dbReference type="NCBI Taxonomy" id="293084"/>
    <lineage>
        <taxon>Bacteria</taxon>
        <taxon>Pseudomonadati</taxon>
        <taxon>Spirochaetota</taxon>
        <taxon>Spirochaetia</taxon>
        <taxon>Leptospirales</taxon>
        <taxon>Leptospiraceae</taxon>
        <taxon>Leptospira</taxon>
    </lineage>
</organism>
<sequence length="122" mass="14410">MEERTFLFASLSDAIGRIFHEMIIEFEEHHPRIYIRLSWQFESPEISSCIEFPEGEYLYVNVQYPNVVDFIDAITAPEEKILSSRIELVCFDSERKRPQELARFVIFKPVYESATVLLERSS</sequence>
<evidence type="ECO:0000313" key="1">
    <source>
        <dbReference type="EMBL" id="PNV73633.1"/>
    </source>
</evidence>